<proteinExistence type="predicted"/>
<dbReference type="OrthoDB" id="4680035at2"/>
<keyword evidence="4" id="KW-0808">Transferase</keyword>
<feature type="transmembrane region" description="Helical" evidence="8">
    <location>
        <begin position="301"/>
        <end position="318"/>
    </location>
</feature>
<feature type="transmembrane region" description="Helical" evidence="8">
    <location>
        <begin position="130"/>
        <end position="148"/>
    </location>
</feature>
<feature type="transmembrane region" description="Helical" evidence="8">
    <location>
        <begin position="15"/>
        <end position="35"/>
    </location>
</feature>
<sequence>MLVQLLKKQITTQNFFYFFAIACFSYASYIAINYANQVPLDFYAFRQTQTALTAYWLMKNGFHLAYETPVGGPPWSIPFEFPIYQYIVAIITKFTGGNINTIARLISYLFLVLCLFPVRSITKSLHFPKAAFYLFIAFFLSSPIYLYWGRTFMIETAALFFSLVGIKYFVVLIQSDKSYKDQILFALFMSLGILQKATTTLPILILLFICYFLLEVNKNHHSLKLLCNKKMFFTLILCFGLPISIGTLWTVYTDHIKELNLFGGQLTSKSLHSWNWGDLHQRFSSTFYIDVLWKRIFQQNLSGIFGIGIVLIALGSKIDKVTKFTILVCLLLGLMPLFLFTNLHIVHYYYQTANIIFLIYAIALSTNYVLTEYCKNIALSLLIVTCMLISNYYYFSQDYLGTIKADFNTENSRDYAVASVLKKEIPENKYFIAFGNDWSSTLAYLSERKSFTVPEFFKYYNKIALHPEKYTKNSQLGAVVVCPSVQIPTVDYLSQWVSTQESWKIIEVQGCHIAYQSK</sequence>
<evidence type="ECO:0000313" key="11">
    <source>
        <dbReference type="Proteomes" id="UP000054691"/>
    </source>
</evidence>
<evidence type="ECO:0000313" key="9">
    <source>
        <dbReference type="EMBL" id="KTD14153.1"/>
    </source>
</evidence>
<evidence type="ECO:0000256" key="6">
    <source>
        <dbReference type="ARBA" id="ARBA00022989"/>
    </source>
</evidence>
<dbReference type="InterPro" id="IPR050297">
    <property type="entry name" value="LipidA_mod_glycosyltrf_83"/>
</dbReference>
<evidence type="ECO:0000256" key="3">
    <source>
        <dbReference type="ARBA" id="ARBA00022676"/>
    </source>
</evidence>
<protein>
    <recommendedName>
        <fullName evidence="13">Glycosyltransferase RgtA/B/C/D-like domain-containing protein</fullName>
    </recommendedName>
</protein>
<evidence type="ECO:0000256" key="1">
    <source>
        <dbReference type="ARBA" id="ARBA00004651"/>
    </source>
</evidence>
<dbReference type="STRING" id="45066.Lgra_0763"/>
<feature type="transmembrane region" description="Helical" evidence="8">
    <location>
        <begin position="185"/>
        <end position="214"/>
    </location>
</feature>
<dbReference type="PANTHER" id="PTHR33908:SF11">
    <property type="entry name" value="MEMBRANE PROTEIN"/>
    <property type="match status" value="1"/>
</dbReference>
<comment type="subcellular location">
    <subcellularLocation>
        <location evidence="1">Cell membrane</location>
        <topology evidence="1">Multi-pass membrane protein</topology>
    </subcellularLocation>
</comment>
<feature type="transmembrane region" description="Helical" evidence="8">
    <location>
        <begin position="324"/>
        <end position="341"/>
    </location>
</feature>
<evidence type="ECO:0000256" key="8">
    <source>
        <dbReference type="SAM" id="Phobius"/>
    </source>
</evidence>
<feature type="transmembrane region" description="Helical" evidence="8">
    <location>
        <begin position="348"/>
        <end position="370"/>
    </location>
</feature>
<keyword evidence="3" id="KW-0328">Glycosyltransferase</keyword>
<feature type="transmembrane region" description="Helical" evidence="8">
    <location>
        <begin position="101"/>
        <end position="118"/>
    </location>
</feature>
<dbReference type="RefSeq" id="WP_058497967.1">
    <property type="nucleotide sequence ID" value="NZ_CAAAHW010000019.1"/>
</dbReference>
<keyword evidence="5 8" id="KW-0812">Transmembrane</keyword>
<gene>
    <name evidence="9" type="ORF">Lgra_0763</name>
    <name evidence="10" type="ORF">NCTC12388_03046</name>
</gene>
<feature type="transmembrane region" description="Helical" evidence="8">
    <location>
        <begin position="234"/>
        <end position="252"/>
    </location>
</feature>
<evidence type="ECO:0000256" key="7">
    <source>
        <dbReference type="ARBA" id="ARBA00023136"/>
    </source>
</evidence>
<keyword evidence="11" id="KW-1185">Reference proteome</keyword>
<keyword evidence="6 8" id="KW-1133">Transmembrane helix</keyword>
<dbReference type="GO" id="GO:0016763">
    <property type="term" value="F:pentosyltransferase activity"/>
    <property type="evidence" value="ECO:0007669"/>
    <property type="project" value="TreeGrafter"/>
</dbReference>
<dbReference type="EMBL" id="UGOB01000001">
    <property type="protein sequence ID" value="STX46284.1"/>
    <property type="molecule type" value="Genomic_DNA"/>
</dbReference>
<evidence type="ECO:0008006" key="13">
    <source>
        <dbReference type="Google" id="ProtNLM"/>
    </source>
</evidence>
<feature type="transmembrane region" description="Helical" evidence="8">
    <location>
        <begin position="154"/>
        <end position="173"/>
    </location>
</feature>
<name>A0A378JEG7_9GAMM</name>
<feature type="transmembrane region" description="Helical" evidence="8">
    <location>
        <begin position="376"/>
        <end position="395"/>
    </location>
</feature>
<organism evidence="10 12">
    <name type="scientific">Legionella gratiana</name>
    <dbReference type="NCBI Taxonomy" id="45066"/>
    <lineage>
        <taxon>Bacteria</taxon>
        <taxon>Pseudomonadati</taxon>
        <taxon>Pseudomonadota</taxon>
        <taxon>Gammaproteobacteria</taxon>
        <taxon>Legionellales</taxon>
        <taxon>Legionellaceae</taxon>
        <taxon>Legionella</taxon>
    </lineage>
</organism>
<evidence type="ECO:0000256" key="5">
    <source>
        <dbReference type="ARBA" id="ARBA00022692"/>
    </source>
</evidence>
<evidence type="ECO:0000256" key="4">
    <source>
        <dbReference type="ARBA" id="ARBA00022679"/>
    </source>
</evidence>
<dbReference type="Proteomes" id="UP000054691">
    <property type="component" value="Unassembled WGS sequence"/>
</dbReference>
<dbReference type="PROSITE" id="PS51257">
    <property type="entry name" value="PROKAR_LIPOPROTEIN"/>
    <property type="match status" value="1"/>
</dbReference>
<reference evidence="10 12" key="2">
    <citation type="submission" date="2018-06" db="EMBL/GenBank/DDBJ databases">
        <authorList>
            <consortium name="Pathogen Informatics"/>
            <person name="Doyle S."/>
        </authorList>
    </citation>
    <scope>NUCLEOTIDE SEQUENCE [LARGE SCALE GENOMIC DNA]</scope>
    <source>
        <strain evidence="10 12">NCTC12388</strain>
    </source>
</reference>
<dbReference type="AlphaFoldDB" id="A0A378JEG7"/>
<evidence type="ECO:0000256" key="2">
    <source>
        <dbReference type="ARBA" id="ARBA00022475"/>
    </source>
</evidence>
<dbReference type="PANTHER" id="PTHR33908">
    <property type="entry name" value="MANNOSYLTRANSFERASE YKCB-RELATED"/>
    <property type="match status" value="1"/>
</dbReference>
<dbReference type="EMBL" id="LNYE01000007">
    <property type="protein sequence ID" value="KTD14153.1"/>
    <property type="molecule type" value="Genomic_DNA"/>
</dbReference>
<keyword evidence="7 8" id="KW-0472">Membrane</keyword>
<evidence type="ECO:0000313" key="10">
    <source>
        <dbReference type="EMBL" id="STX46284.1"/>
    </source>
</evidence>
<evidence type="ECO:0000313" key="12">
    <source>
        <dbReference type="Proteomes" id="UP000254476"/>
    </source>
</evidence>
<dbReference type="GO" id="GO:0009103">
    <property type="term" value="P:lipopolysaccharide biosynthetic process"/>
    <property type="evidence" value="ECO:0007669"/>
    <property type="project" value="UniProtKB-ARBA"/>
</dbReference>
<reference evidence="9 11" key="1">
    <citation type="submission" date="2015-11" db="EMBL/GenBank/DDBJ databases">
        <title>Genomic analysis of 38 Legionella species identifies large and diverse effector repertoires.</title>
        <authorList>
            <person name="Burstein D."/>
            <person name="Amaro F."/>
            <person name="Zusman T."/>
            <person name="Lifshitz Z."/>
            <person name="Cohen O."/>
            <person name="Gilbert J.A."/>
            <person name="Pupko T."/>
            <person name="Shuman H.A."/>
            <person name="Segal G."/>
        </authorList>
    </citation>
    <scope>NUCLEOTIDE SEQUENCE [LARGE SCALE GENOMIC DNA]</scope>
    <source>
        <strain evidence="9 11">Lyon 8420412</strain>
    </source>
</reference>
<dbReference type="Proteomes" id="UP000254476">
    <property type="component" value="Unassembled WGS sequence"/>
</dbReference>
<dbReference type="GO" id="GO:0005886">
    <property type="term" value="C:plasma membrane"/>
    <property type="evidence" value="ECO:0007669"/>
    <property type="project" value="UniProtKB-SubCell"/>
</dbReference>
<keyword evidence="2" id="KW-1003">Cell membrane</keyword>
<accession>A0A378JEG7</accession>